<dbReference type="RefSeq" id="WP_018082314.1">
    <property type="nucleotide sequence ID" value="NZ_AQWM01000012.1"/>
</dbReference>
<keyword evidence="4" id="KW-1133">Transmembrane helix</keyword>
<keyword evidence="4" id="KW-0472">Membrane</keyword>
<dbReference type="Proteomes" id="UP000017837">
    <property type="component" value="Unassembled WGS sequence"/>
</dbReference>
<keyword evidence="1 3" id="KW-0807">Transducer</keyword>
<evidence type="ECO:0000313" key="7">
    <source>
        <dbReference type="EMBL" id="ESQ80299.1"/>
    </source>
</evidence>
<evidence type="ECO:0000259" key="5">
    <source>
        <dbReference type="PROSITE" id="PS50111"/>
    </source>
</evidence>
<feature type="transmembrane region" description="Helical" evidence="4">
    <location>
        <begin position="25"/>
        <end position="47"/>
    </location>
</feature>
<dbReference type="PANTHER" id="PTHR32089:SF112">
    <property type="entry name" value="LYSOZYME-LIKE PROTEIN-RELATED"/>
    <property type="match status" value="1"/>
</dbReference>
<dbReference type="PROSITE" id="PS50111">
    <property type="entry name" value="CHEMOTAXIS_TRANSDUC_2"/>
    <property type="match status" value="1"/>
</dbReference>
<accession>V4NZB0</accession>
<dbReference type="PANTHER" id="PTHR32089">
    <property type="entry name" value="METHYL-ACCEPTING CHEMOTAXIS PROTEIN MCPB"/>
    <property type="match status" value="1"/>
</dbReference>
<proteinExistence type="inferred from homology"/>
<dbReference type="PATRIC" id="fig|1121022.4.peg.4576"/>
<reference evidence="7 8" key="1">
    <citation type="journal article" date="2014" name="Nature">
        <title>Sequential evolution of bacterial morphology by co-option of a developmental regulator.</title>
        <authorList>
            <person name="Jiang C."/>
            <person name="Brown P.J."/>
            <person name="Ducret A."/>
            <person name="Brun Y.V."/>
        </authorList>
    </citation>
    <scope>NUCLEOTIDE SEQUENCE [LARGE SCALE GENOMIC DNA]</scope>
    <source>
        <strain evidence="7 8">DSM 16100</strain>
    </source>
</reference>
<keyword evidence="8" id="KW-1185">Reference proteome</keyword>
<dbReference type="GO" id="GO:0016020">
    <property type="term" value="C:membrane"/>
    <property type="evidence" value="ECO:0007669"/>
    <property type="project" value="InterPro"/>
</dbReference>
<protein>
    <recommendedName>
        <fullName evidence="9">Methyl-accepting chemotaxis protein</fullName>
    </recommendedName>
</protein>
<dbReference type="SUPFAM" id="SSF58104">
    <property type="entry name" value="Methyl-accepting chemotaxis protein (MCP) signaling domain"/>
    <property type="match status" value="1"/>
</dbReference>
<gene>
    <name evidence="7" type="ORF">ABENE_22350</name>
</gene>
<feature type="domain" description="Methyl-accepting transducer" evidence="5">
    <location>
        <begin position="320"/>
        <end position="556"/>
    </location>
</feature>
<dbReference type="GO" id="GO:0007165">
    <property type="term" value="P:signal transduction"/>
    <property type="evidence" value="ECO:0007669"/>
    <property type="project" value="UniProtKB-KW"/>
</dbReference>
<evidence type="ECO:0000313" key="8">
    <source>
        <dbReference type="Proteomes" id="UP000017837"/>
    </source>
</evidence>
<comment type="caution">
    <text evidence="7">The sequence shown here is derived from an EMBL/GenBank/DDBJ whole genome shotgun (WGS) entry which is preliminary data.</text>
</comment>
<dbReference type="EMBL" id="AWGB01000096">
    <property type="protein sequence ID" value="ESQ80299.1"/>
    <property type="molecule type" value="Genomic_DNA"/>
</dbReference>
<dbReference type="InterPro" id="IPR004090">
    <property type="entry name" value="Chemotax_Me-accpt_rcpt"/>
</dbReference>
<name>V4NZB0_9CAUL</name>
<evidence type="ECO:0000256" key="3">
    <source>
        <dbReference type="PROSITE-ProRule" id="PRU00284"/>
    </source>
</evidence>
<dbReference type="InterPro" id="IPR004089">
    <property type="entry name" value="MCPsignal_dom"/>
</dbReference>
<dbReference type="SMART" id="SM00304">
    <property type="entry name" value="HAMP"/>
    <property type="match status" value="1"/>
</dbReference>
<evidence type="ECO:0008006" key="9">
    <source>
        <dbReference type="Google" id="ProtNLM"/>
    </source>
</evidence>
<feature type="transmembrane region" description="Helical" evidence="4">
    <location>
        <begin position="204"/>
        <end position="225"/>
    </location>
</feature>
<keyword evidence="4" id="KW-0812">Transmembrane</keyword>
<evidence type="ECO:0000259" key="6">
    <source>
        <dbReference type="PROSITE" id="PS50885"/>
    </source>
</evidence>
<dbReference type="PRINTS" id="PR00260">
    <property type="entry name" value="CHEMTRNSDUCR"/>
</dbReference>
<dbReference type="AlphaFoldDB" id="V4NZB0"/>
<dbReference type="Gene3D" id="6.10.340.10">
    <property type="match status" value="1"/>
</dbReference>
<evidence type="ECO:0000256" key="4">
    <source>
        <dbReference type="SAM" id="Phobius"/>
    </source>
</evidence>
<dbReference type="Pfam" id="PF00015">
    <property type="entry name" value="MCPsignal"/>
    <property type="match status" value="1"/>
</dbReference>
<dbReference type="SMART" id="SM00283">
    <property type="entry name" value="MA"/>
    <property type="match status" value="1"/>
</dbReference>
<dbReference type="eggNOG" id="COG0840">
    <property type="taxonomic scope" value="Bacteria"/>
</dbReference>
<dbReference type="OrthoDB" id="354287at2"/>
<dbReference type="STRING" id="1121022.GCA_000376105_02649"/>
<dbReference type="InterPro" id="IPR003660">
    <property type="entry name" value="HAMP_dom"/>
</dbReference>
<dbReference type="GO" id="GO:0004888">
    <property type="term" value="F:transmembrane signaling receptor activity"/>
    <property type="evidence" value="ECO:0007669"/>
    <property type="project" value="InterPro"/>
</dbReference>
<dbReference type="PROSITE" id="PS50885">
    <property type="entry name" value="HAMP"/>
    <property type="match status" value="1"/>
</dbReference>
<dbReference type="GO" id="GO:0006935">
    <property type="term" value="P:chemotaxis"/>
    <property type="evidence" value="ECO:0007669"/>
    <property type="project" value="InterPro"/>
</dbReference>
<evidence type="ECO:0000256" key="2">
    <source>
        <dbReference type="ARBA" id="ARBA00029447"/>
    </source>
</evidence>
<sequence length="576" mass="60584">MTQTGKFVAIKGGFRPADWPFIWKFLVPAMAAVALIAVLAVTAALALNAQTRLMDGVVNGAMQNALFMGDVRGELRGDARDLYNTLAARAGGDMTKGSAANAMKISENLKLLQDKVKARAAITTDTEDKKSLQAVVKEIDTQKGAIEFVSSMLEIDLNAAISFLGPYGDSERSTDAIVQKVIDRTNKKAKALAAQSEKEARFQILIVGSLSVLAALTAGGSGLLIGRSTAKSIQDIAETTQKLAEGDMRVTPESLARGDELGKVVDALTVFKNMTEQGVALKVAQDASDSDRLRRSKEMEQLIMGFNGEFATLIRGVEKASSHLEQSASILTSTANENTSRAHSAVTSIFSVRDSMSTVAAASEELGATISEVDRQAATSAEVARNASQHAELTQKAVEKLSQAVGGINDIVNLIATIASQTNLLALNATIEAARAGDAGKGFAVVATEVKTLASATSKATEEIRNRIAEVQAAASQTTTEITAIDEVITQMLGISNNTSESVRQQVLATHEITQSLSKALQGAGEATSTMEDLNRAAEQSGEVSSAVNEASHSLSGQAEHMKLVVETFLGRAAAI</sequence>
<dbReference type="Pfam" id="PF00672">
    <property type="entry name" value="HAMP"/>
    <property type="match status" value="1"/>
</dbReference>
<dbReference type="Gene3D" id="1.10.287.950">
    <property type="entry name" value="Methyl-accepting chemotaxis protein"/>
    <property type="match status" value="1"/>
</dbReference>
<feature type="domain" description="HAMP" evidence="6">
    <location>
        <begin position="227"/>
        <end position="280"/>
    </location>
</feature>
<organism evidence="7 8">
    <name type="scientific">Asticcacaulis benevestitus DSM 16100 = ATCC BAA-896</name>
    <dbReference type="NCBI Taxonomy" id="1121022"/>
    <lineage>
        <taxon>Bacteria</taxon>
        <taxon>Pseudomonadati</taxon>
        <taxon>Pseudomonadota</taxon>
        <taxon>Alphaproteobacteria</taxon>
        <taxon>Caulobacterales</taxon>
        <taxon>Caulobacteraceae</taxon>
        <taxon>Asticcacaulis</taxon>
    </lineage>
</organism>
<evidence type="ECO:0000256" key="1">
    <source>
        <dbReference type="ARBA" id="ARBA00023224"/>
    </source>
</evidence>
<comment type="similarity">
    <text evidence="2">Belongs to the methyl-accepting chemotaxis (MCP) protein family.</text>
</comment>